<evidence type="ECO:0000259" key="7">
    <source>
        <dbReference type="Pfam" id="PF08281"/>
    </source>
</evidence>
<dbReference type="OrthoDB" id="5518337at2"/>
<organism evidence="8 9">
    <name type="scientific">Amycolatopsis tolypomycina</name>
    <dbReference type="NCBI Taxonomy" id="208445"/>
    <lineage>
        <taxon>Bacteria</taxon>
        <taxon>Bacillati</taxon>
        <taxon>Actinomycetota</taxon>
        <taxon>Actinomycetes</taxon>
        <taxon>Pseudonocardiales</taxon>
        <taxon>Pseudonocardiaceae</taxon>
        <taxon>Amycolatopsis</taxon>
    </lineage>
</organism>
<dbReference type="Proteomes" id="UP000199622">
    <property type="component" value="Unassembled WGS sequence"/>
</dbReference>
<evidence type="ECO:0000313" key="8">
    <source>
        <dbReference type="EMBL" id="SEC40944.1"/>
    </source>
</evidence>
<dbReference type="InterPro" id="IPR013325">
    <property type="entry name" value="RNA_pol_sigma_r2"/>
</dbReference>
<feature type="domain" description="RNA polymerase sigma factor 70 region 4 type 2" evidence="7">
    <location>
        <begin position="136"/>
        <end position="187"/>
    </location>
</feature>
<dbReference type="GO" id="GO:0006352">
    <property type="term" value="P:DNA-templated transcription initiation"/>
    <property type="evidence" value="ECO:0007669"/>
    <property type="project" value="InterPro"/>
</dbReference>
<dbReference type="InterPro" id="IPR039425">
    <property type="entry name" value="RNA_pol_sigma-70-like"/>
</dbReference>
<accession>A0A1H4SAA9</accession>
<evidence type="ECO:0000313" key="9">
    <source>
        <dbReference type="Proteomes" id="UP000199622"/>
    </source>
</evidence>
<dbReference type="NCBIfam" id="TIGR02937">
    <property type="entry name" value="sigma70-ECF"/>
    <property type="match status" value="1"/>
</dbReference>
<dbReference type="SUPFAM" id="SSF88659">
    <property type="entry name" value="Sigma3 and sigma4 domains of RNA polymerase sigma factors"/>
    <property type="match status" value="1"/>
</dbReference>
<dbReference type="InterPro" id="IPR013324">
    <property type="entry name" value="RNA_pol_sigma_r3/r4-like"/>
</dbReference>
<proteinExistence type="inferred from homology"/>
<name>A0A1H4SAA9_9PSEU</name>
<dbReference type="Gene3D" id="1.10.1740.10">
    <property type="match status" value="1"/>
</dbReference>
<dbReference type="InterPro" id="IPR013249">
    <property type="entry name" value="RNA_pol_sigma70_r4_t2"/>
</dbReference>
<dbReference type="AlphaFoldDB" id="A0A1H4SAA9"/>
<keyword evidence="2" id="KW-0805">Transcription regulation</keyword>
<reference evidence="9" key="1">
    <citation type="submission" date="2016-10" db="EMBL/GenBank/DDBJ databases">
        <authorList>
            <person name="Varghese N."/>
            <person name="Submissions S."/>
        </authorList>
    </citation>
    <scope>NUCLEOTIDE SEQUENCE [LARGE SCALE GENOMIC DNA]</scope>
    <source>
        <strain evidence="9">DSM 44544</strain>
    </source>
</reference>
<evidence type="ECO:0000256" key="3">
    <source>
        <dbReference type="ARBA" id="ARBA00023082"/>
    </source>
</evidence>
<dbReference type="CDD" id="cd06171">
    <property type="entry name" value="Sigma70_r4"/>
    <property type="match status" value="1"/>
</dbReference>
<keyword evidence="9" id="KW-1185">Reference proteome</keyword>
<dbReference type="STRING" id="208445.SAMN04489727_3650"/>
<sequence length="205" mass="22587">MTSLRSVGDSDPPVVGLPESDAELVAGDAEQFGVLFDRYAGVLHRYCAGRVGAGVAEDVVADVFCLAFKQRDRYDAGRVNALPWLYGIATNLLRRRWRQEVARYRAMAKVVPPLATSDEPAQRAVERTDATEYVRLISSALEQMPRRQRDVLLLFALADLDYAEIATALGIPVGTVRSALHRARKRLRDVLPAHANVSASPEMTP</sequence>
<dbReference type="InterPro" id="IPR036388">
    <property type="entry name" value="WH-like_DNA-bd_sf"/>
</dbReference>
<dbReference type="PANTHER" id="PTHR43133">
    <property type="entry name" value="RNA POLYMERASE ECF-TYPE SIGMA FACTO"/>
    <property type="match status" value="1"/>
</dbReference>
<keyword evidence="5" id="KW-0804">Transcription</keyword>
<evidence type="ECO:0000256" key="5">
    <source>
        <dbReference type="ARBA" id="ARBA00023163"/>
    </source>
</evidence>
<dbReference type="Gene3D" id="1.10.10.10">
    <property type="entry name" value="Winged helix-like DNA-binding domain superfamily/Winged helix DNA-binding domain"/>
    <property type="match status" value="1"/>
</dbReference>
<dbReference type="InterPro" id="IPR014284">
    <property type="entry name" value="RNA_pol_sigma-70_dom"/>
</dbReference>
<dbReference type="GO" id="GO:0003677">
    <property type="term" value="F:DNA binding"/>
    <property type="evidence" value="ECO:0007669"/>
    <property type="project" value="UniProtKB-KW"/>
</dbReference>
<keyword evidence="3" id="KW-0731">Sigma factor</keyword>
<dbReference type="EMBL" id="FNSO01000004">
    <property type="protein sequence ID" value="SEC40944.1"/>
    <property type="molecule type" value="Genomic_DNA"/>
</dbReference>
<evidence type="ECO:0000256" key="4">
    <source>
        <dbReference type="ARBA" id="ARBA00023125"/>
    </source>
</evidence>
<dbReference type="SUPFAM" id="SSF88946">
    <property type="entry name" value="Sigma2 domain of RNA polymerase sigma factors"/>
    <property type="match status" value="1"/>
</dbReference>
<protein>
    <submittedName>
        <fullName evidence="8">RNA polymerase sigma-70 factor, ECF subfamily</fullName>
    </submittedName>
</protein>
<keyword evidence="4" id="KW-0238">DNA-binding</keyword>
<dbReference type="Pfam" id="PF04542">
    <property type="entry name" value="Sigma70_r2"/>
    <property type="match status" value="1"/>
</dbReference>
<dbReference type="RefSeq" id="WP_091308739.1">
    <property type="nucleotide sequence ID" value="NZ_FNSO01000004.1"/>
</dbReference>
<comment type="similarity">
    <text evidence="1">Belongs to the sigma-70 factor family. ECF subfamily.</text>
</comment>
<evidence type="ECO:0000259" key="6">
    <source>
        <dbReference type="Pfam" id="PF04542"/>
    </source>
</evidence>
<evidence type="ECO:0000256" key="2">
    <source>
        <dbReference type="ARBA" id="ARBA00023015"/>
    </source>
</evidence>
<feature type="domain" description="RNA polymerase sigma-70 region 2" evidence="6">
    <location>
        <begin position="35"/>
        <end position="100"/>
    </location>
</feature>
<dbReference type="PANTHER" id="PTHR43133:SF8">
    <property type="entry name" value="RNA POLYMERASE SIGMA FACTOR HI_1459-RELATED"/>
    <property type="match status" value="1"/>
</dbReference>
<dbReference type="InterPro" id="IPR007627">
    <property type="entry name" value="RNA_pol_sigma70_r2"/>
</dbReference>
<gene>
    <name evidence="8" type="ORF">SAMN04489727_3650</name>
</gene>
<evidence type="ECO:0000256" key="1">
    <source>
        <dbReference type="ARBA" id="ARBA00010641"/>
    </source>
</evidence>
<dbReference type="GO" id="GO:0016987">
    <property type="term" value="F:sigma factor activity"/>
    <property type="evidence" value="ECO:0007669"/>
    <property type="project" value="UniProtKB-KW"/>
</dbReference>
<dbReference type="Pfam" id="PF08281">
    <property type="entry name" value="Sigma70_r4_2"/>
    <property type="match status" value="1"/>
</dbReference>